<sequence length="104" mass="11645">MRPLASLNVVHKLVGLQVVLKMLISCSTEYNLPFFKALPKTKNFALDETLEQTFQDLKIYLGKLALLTKPSLGDPLYLYLVVGQHVVSSVLIKEKEGNQILSTK</sequence>
<organism evidence="1">
    <name type="scientific">Sesamum radiatum</name>
    <name type="common">Black benniseed</name>
    <dbReference type="NCBI Taxonomy" id="300843"/>
    <lineage>
        <taxon>Eukaryota</taxon>
        <taxon>Viridiplantae</taxon>
        <taxon>Streptophyta</taxon>
        <taxon>Embryophyta</taxon>
        <taxon>Tracheophyta</taxon>
        <taxon>Spermatophyta</taxon>
        <taxon>Magnoliopsida</taxon>
        <taxon>eudicotyledons</taxon>
        <taxon>Gunneridae</taxon>
        <taxon>Pentapetalae</taxon>
        <taxon>asterids</taxon>
        <taxon>lamiids</taxon>
        <taxon>Lamiales</taxon>
        <taxon>Pedaliaceae</taxon>
        <taxon>Sesamum</taxon>
    </lineage>
</organism>
<reference evidence="1" key="2">
    <citation type="journal article" date="2024" name="Plant">
        <title>Genomic evolution and insights into agronomic trait innovations of Sesamum species.</title>
        <authorList>
            <person name="Miao H."/>
            <person name="Wang L."/>
            <person name="Qu L."/>
            <person name="Liu H."/>
            <person name="Sun Y."/>
            <person name="Le M."/>
            <person name="Wang Q."/>
            <person name="Wei S."/>
            <person name="Zheng Y."/>
            <person name="Lin W."/>
            <person name="Duan Y."/>
            <person name="Cao H."/>
            <person name="Xiong S."/>
            <person name="Wang X."/>
            <person name="Wei L."/>
            <person name="Li C."/>
            <person name="Ma Q."/>
            <person name="Ju M."/>
            <person name="Zhao R."/>
            <person name="Li G."/>
            <person name="Mu C."/>
            <person name="Tian Q."/>
            <person name="Mei H."/>
            <person name="Zhang T."/>
            <person name="Gao T."/>
            <person name="Zhang H."/>
        </authorList>
    </citation>
    <scope>NUCLEOTIDE SEQUENCE</scope>
    <source>
        <strain evidence="1">G02</strain>
    </source>
</reference>
<name>A0AAW2WFZ5_SESRA</name>
<evidence type="ECO:0000313" key="1">
    <source>
        <dbReference type="EMBL" id="KAL0440727.1"/>
    </source>
</evidence>
<accession>A0AAW2WFZ5</accession>
<proteinExistence type="predicted"/>
<gene>
    <name evidence="1" type="ORF">Sradi_0011600</name>
</gene>
<dbReference type="EMBL" id="JACGWJ010000001">
    <property type="protein sequence ID" value="KAL0440727.1"/>
    <property type="molecule type" value="Genomic_DNA"/>
</dbReference>
<dbReference type="InterPro" id="IPR043502">
    <property type="entry name" value="DNA/RNA_pol_sf"/>
</dbReference>
<comment type="caution">
    <text evidence="1">The sequence shown here is derived from an EMBL/GenBank/DDBJ whole genome shotgun (WGS) entry which is preliminary data.</text>
</comment>
<dbReference type="AlphaFoldDB" id="A0AAW2WFZ5"/>
<protein>
    <recommendedName>
        <fullName evidence="2">Reverse transcriptase/retrotransposon-derived protein RNase H-like domain-containing protein</fullName>
    </recommendedName>
</protein>
<dbReference type="SUPFAM" id="SSF56672">
    <property type="entry name" value="DNA/RNA polymerases"/>
    <property type="match status" value="1"/>
</dbReference>
<reference evidence="1" key="1">
    <citation type="submission" date="2020-06" db="EMBL/GenBank/DDBJ databases">
        <authorList>
            <person name="Li T."/>
            <person name="Hu X."/>
            <person name="Zhang T."/>
            <person name="Song X."/>
            <person name="Zhang H."/>
            <person name="Dai N."/>
            <person name="Sheng W."/>
            <person name="Hou X."/>
            <person name="Wei L."/>
        </authorList>
    </citation>
    <scope>NUCLEOTIDE SEQUENCE</scope>
    <source>
        <strain evidence="1">G02</strain>
        <tissue evidence="1">Leaf</tissue>
    </source>
</reference>
<evidence type="ECO:0008006" key="2">
    <source>
        <dbReference type="Google" id="ProtNLM"/>
    </source>
</evidence>